<dbReference type="Pfam" id="PF03080">
    <property type="entry name" value="Neprosin"/>
    <property type="match status" value="1"/>
</dbReference>
<evidence type="ECO:0000313" key="4">
    <source>
        <dbReference type="Proteomes" id="UP000323454"/>
    </source>
</evidence>
<gene>
    <name evidence="3" type="ORF">F0L68_35870</name>
</gene>
<name>A0A5B2WKT8_9PSEU</name>
<feature type="chain" id="PRO_5022905333" evidence="1">
    <location>
        <begin position="38"/>
        <end position="263"/>
    </location>
</feature>
<reference evidence="3 4" key="2">
    <citation type="submission" date="2019-09" db="EMBL/GenBank/DDBJ databases">
        <authorList>
            <person name="Jin C."/>
        </authorList>
    </citation>
    <scope>NUCLEOTIDE SEQUENCE [LARGE SCALE GENOMIC DNA]</scope>
    <source>
        <strain evidence="3 4">AN110305</strain>
    </source>
</reference>
<protein>
    <submittedName>
        <fullName evidence="3">DUF239 domain-containing protein</fullName>
    </submittedName>
</protein>
<keyword evidence="1" id="KW-0732">Signal</keyword>
<keyword evidence="4" id="KW-1185">Reference proteome</keyword>
<dbReference type="AlphaFoldDB" id="A0A5B2WKT8"/>
<proteinExistence type="predicted"/>
<comment type="caution">
    <text evidence="3">The sequence shown here is derived from an EMBL/GenBank/DDBJ whole genome shotgun (WGS) entry which is preliminary data.</text>
</comment>
<dbReference type="InterPro" id="IPR053168">
    <property type="entry name" value="Glutamic_endopeptidase"/>
</dbReference>
<dbReference type="OrthoDB" id="3285909at2"/>
<evidence type="ECO:0000259" key="2">
    <source>
        <dbReference type="PROSITE" id="PS52045"/>
    </source>
</evidence>
<organism evidence="3 4">
    <name type="scientific">Solihabitans fulvus</name>
    <dbReference type="NCBI Taxonomy" id="1892852"/>
    <lineage>
        <taxon>Bacteria</taxon>
        <taxon>Bacillati</taxon>
        <taxon>Actinomycetota</taxon>
        <taxon>Actinomycetes</taxon>
        <taxon>Pseudonocardiales</taxon>
        <taxon>Pseudonocardiaceae</taxon>
        <taxon>Solihabitans</taxon>
    </lineage>
</organism>
<dbReference type="InterPro" id="IPR004314">
    <property type="entry name" value="Neprosin"/>
</dbReference>
<dbReference type="PROSITE" id="PS52045">
    <property type="entry name" value="NEPROSIN_PEP_CD"/>
    <property type="match status" value="1"/>
</dbReference>
<dbReference type="RefSeq" id="WP_149854345.1">
    <property type="nucleotide sequence ID" value="NZ_VUOB01000075.1"/>
</dbReference>
<feature type="domain" description="Neprosin PEP catalytic" evidence="2">
    <location>
        <begin position="36"/>
        <end position="263"/>
    </location>
</feature>
<dbReference type="Proteomes" id="UP000323454">
    <property type="component" value="Unassembled WGS sequence"/>
</dbReference>
<accession>A0A5B2WKT8</accession>
<evidence type="ECO:0000313" key="3">
    <source>
        <dbReference type="EMBL" id="KAA2252421.1"/>
    </source>
</evidence>
<reference evidence="3 4" key="1">
    <citation type="submission" date="2019-09" db="EMBL/GenBank/DDBJ databases">
        <title>Goodfellowia gen. nov., a new genus of the Pseudonocardineae related to Actinoalloteichus, containing Goodfellowia coeruleoviolacea gen. nov., comb. nov. gen. nov., comb. nov.</title>
        <authorList>
            <person name="Labeda D."/>
        </authorList>
    </citation>
    <scope>NUCLEOTIDE SEQUENCE [LARGE SCALE GENOMIC DNA]</scope>
    <source>
        <strain evidence="3 4">AN110305</strain>
    </source>
</reference>
<dbReference type="PANTHER" id="PTHR31589">
    <property type="entry name" value="PROTEIN, PUTATIVE (DUF239)-RELATED-RELATED"/>
    <property type="match status" value="1"/>
</dbReference>
<evidence type="ECO:0000256" key="1">
    <source>
        <dbReference type="SAM" id="SignalP"/>
    </source>
</evidence>
<sequence>MSLRRNTSTPKSLLAAAAIAVATTAATLLLPAGDANAATCWFGSCYSYVTGRQHTTTSGAGVTMYQAAPANVSANGHSLQELALQNTNSTTTADTVEIGWTIDPGTYGDYQTHLFVFFWINGQPQCYNAGCGFVQVSSTVTAGMTLTPGTYGSFALRNYNGDWWAYYNNVPFGYFPGSEWGGAFTTAHTVSAFGEVSAPSQPSCTQMGDGVFGSQSGASSISNYQLYGSSSQPYFAVTATDPSYYDAGSATPTSFRLGGPGGC</sequence>
<dbReference type="EMBL" id="VUOB01000075">
    <property type="protein sequence ID" value="KAA2252421.1"/>
    <property type="molecule type" value="Genomic_DNA"/>
</dbReference>
<feature type="signal peptide" evidence="1">
    <location>
        <begin position="1"/>
        <end position="37"/>
    </location>
</feature>
<dbReference type="PANTHER" id="PTHR31589:SF110">
    <property type="entry name" value="PROTEIN, PUTATIVE (DUF239)-RELATED"/>
    <property type="match status" value="1"/>
</dbReference>